<dbReference type="RefSeq" id="WP_217744024.1">
    <property type="nucleotide sequence ID" value="NZ_JAHOEI010000003.1"/>
</dbReference>
<name>A0AAW4N255_9BACT</name>
<proteinExistence type="predicted"/>
<sequence>MKRNYYNWYMNTIHKILSLCLLLLLTIGLVSCNEEQTNEDGFKLKGDISKYVPAYAFDLDATILNGSDGYTYMKFSPITITDLSFWGLQLKSAKYYVDDILVGTGSSSEQTLVAKRSLIDAGKHKVKAQFTIGGEECNDVNIDLQDDKFVIFPNLDGYFDIDYNYVTKGDIFHVEIYPPIGNDIHINKVTYTWDGTNYESVTSPYDWKHQVTEDIGTEHNLTVTISCTEGSSQATYTMSYSSSGIKIRGEEDEIVSTDLLNGIKEYKNGQTIQLTSKCYIGRAKKDSYEIKYYLDDKLVGQTSSFPYIFKYKLSNESVGIHRLKSLAILKKEDGTEKKSSETNFDFLITK</sequence>
<dbReference type="AlphaFoldDB" id="A0AAW4N255"/>
<dbReference type="PROSITE" id="PS51257">
    <property type="entry name" value="PROKAR_LIPOPROTEIN"/>
    <property type="match status" value="1"/>
</dbReference>
<evidence type="ECO:0000313" key="2">
    <source>
        <dbReference type="Proteomes" id="UP001196765"/>
    </source>
</evidence>
<accession>A0AAW4N255</accession>
<gene>
    <name evidence="1" type="ORF">KSW82_01630</name>
</gene>
<reference evidence="1" key="1">
    <citation type="submission" date="2021-06" db="EMBL/GenBank/DDBJ databases">
        <title>Collection of gut derived symbiotic bacterial strains cultured from healthy donors.</title>
        <authorList>
            <person name="Lin H."/>
            <person name="Littmann E."/>
            <person name="Pamer E.G."/>
        </authorList>
    </citation>
    <scope>NUCLEOTIDE SEQUENCE</scope>
    <source>
        <strain evidence="1">MSK.21.74</strain>
    </source>
</reference>
<organism evidence="1 2">
    <name type="scientific">Segatella copri</name>
    <dbReference type="NCBI Taxonomy" id="165179"/>
    <lineage>
        <taxon>Bacteria</taxon>
        <taxon>Pseudomonadati</taxon>
        <taxon>Bacteroidota</taxon>
        <taxon>Bacteroidia</taxon>
        <taxon>Bacteroidales</taxon>
        <taxon>Prevotellaceae</taxon>
        <taxon>Segatella</taxon>
    </lineage>
</organism>
<dbReference type="Proteomes" id="UP001196765">
    <property type="component" value="Unassembled WGS sequence"/>
</dbReference>
<protein>
    <submittedName>
        <fullName evidence="1">Uncharacterized protein</fullName>
    </submittedName>
</protein>
<dbReference type="EMBL" id="JAHOEI010000003">
    <property type="protein sequence ID" value="MBV3386442.1"/>
    <property type="molecule type" value="Genomic_DNA"/>
</dbReference>
<evidence type="ECO:0000313" key="1">
    <source>
        <dbReference type="EMBL" id="MBV3386442.1"/>
    </source>
</evidence>
<comment type="caution">
    <text evidence="1">The sequence shown here is derived from an EMBL/GenBank/DDBJ whole genome shotgun (WGS) entry which is preliminary data.</text>
</comment>